<dbReference type="GO" id="GO:0016020">
    <property type="term" value="C:membrane"/>
    <property type="evidence" value="ECO:0000318"/>
    <property type="project" value="GO_Central"/>
</dbReference>
<feature type="repeat" description="ANK" evidence="1">
    <location>
        <begin position="112"/>
        <end position="133"/>
    </location>
</feature>
<dbReference type="Proteomes" id="UP000008311">
    <property type="component" value="Unassembled WGS sequence"/>
</dbReference>
<evidence type="ECO:0000259" key="3">
    <source>
        <dbReference type="Pfam" id="PF13962"/>
    </source>
</evidence>
<dbReference type="OrthoDB" id="1925304at2759"/>
<dbReference type="SMART" id="SM00248">
    <property type="entry name" value="ANK"/>
    <property type="match status" value="3"/>
</dbReference>
<dbReference type="AlphaFoldDB" id="B9RI93"/>
<keyword evidence="1" id="KW-0040">ANK repeat</keyword>
<dbReference type="PANTHER" id="PTHR24177:SF365">
    <property type="entry name" value="ANKYRIN REPEAT-CONTAINING PROTEIN NPR4-LIKE ISOFORM X1"/>
    <property type="match status" value="1"/>
</dbReference>
<keyword evidence="2" id="KW-0812">Transmembrane</keyword>
<keyword evidence="2" id="KW-0472">Membrane</keyword>
<dbReference type="InterPro" id="IPR026961">
    <property type="entry name" value="PGG_dom"/>
</dbReference>
<feature type="transmembrane region" description="Helical" evidence="2">
    <location>
        <begin position="544"/>
        <end position="568"/>
    </location>
</feature>
<sequence length="590" mass="65336">MEHGNGSRHLALYKAAVHGQWITAKRIFDEDPSALTAKISGFEEIALYVAITAGHSIEFVQNIVNLMSEDLIGTVNRDGNNALHAAAMVGNLEAAKILVKKNPTLTQGRNVLNATPLHYAASYAHQETVRFLLPVTRDEYPSPFTDKDGVRLLNSLITADFYGLALHLLKRYPALARGTDQYGFTSLDMLARKPQAFPSGSRLGFRHSFLYHYCAANSVDTETFHQGGDVENQVGGSEKYCQKRFSFLRDIDKTLLMHKQAVELLRNLISEALKANESQLHSLLGSSTQTATKFGIQEFVAEAIKSYPYSVWFRDGDGCTIFHLAIKHRQEKIFNLLYQIGNHKHIITSLADSLGNTMLHLAGTLQPSSKISGAALQMQRELQWFKEVEKVIQPSYKELKDKNGRTPRQVFTEGHKSLVEQGEKWMKDTATSCATVAALVITVVFAAAFTVPGGNNSDQGIPIYLNETAFVIFAISDALGLFSSSTSLLMFLGILTSRYSEGDFLKALPMRLSIGLITLFFSIASMLAAFSAAFHLVLFHRVKWIAVPIGLVACAPVTLFALLQFPLLSEMISSTFGRSVFRKHSEEIIF</sequence>
<dbReference type="STRING" id="3988.B9RI93"/>
<dbReference type="InParanoid" id="B9RI93"/>
<keyword evidence="2" id="KW-1133">Transmembrane helix</keyword>
<dbReference type="PROSITE" id="PS50088">
    <property type="entry name" value="ANK_REPEAT"/>
    <property type="match status" value="2"/>
</dbReference>
<dbReference type="eggNOG" id="KOG0504">
    <property type="taxonomic scope" value="Eukaryota"/>
</dbReference>
<feature type="transmembrane region" description="Helical" evidence="2">
    <location>
        <begin position="516"/>
        <end position="538"/>
    </location>
</feature>
<feature type="repeat" description="ANK" evidence="1">
    <location>
        <begin position="78"/>
        <end position="110"/>
    </location>
</feature>
<gene>
    <name evidence="4" type="ORF">RCOM_1577280</name>
</gene>
<proteinExistence type="predicted"/>
<accession>B9RI93</accession>
<dbReference type="InterPro" id="IPR002110">
    <property type="entry name" value="Ankyrin_rpt"/>
</dbReference>
<evidence type="ECO:0000313" key="5">
    <source>
        <dbReference type="Proteomes" id="UP000008311"/>
    </source>
</evidence>
<evidence type="ECO:0000256" key="1">
    <source>
        <dbReference type="PROSITE-ProRule" id="PRU00023"/>
    </source>
</evidence>
<dbReference type="PROSITE" id="PS50297">
    <property type="entry name" value="ANK_REP_REGION"/>
    <property type="match status" value="2"/>
</dbReference>
<evidence type="ECO:0000313" key="4">
    <source>
        <dbReference type="EMBL" id="EEF48865.1"/>
    </source>
</evidence>
<feature type="transmembrane region" description="Helical" evidence="2">
    <location>
        <begin position="469"/>
        <end position="495"/>
    </location>
</feature>
<dbReference type="Gene3D" id="1.25.40.20">
    <property type="entry name" value="Ankyrin repeat-containing domain"/>
    <property type="match status" value="2"/>
</dbReference>
<dbReference type="Pfam" id="PF12796">
    <property type="entry name" value="Ank_2"/>
    <property type="match status" value="1"/>
</dbReference>
<keyword evidence="5" id="KW-1185">Reference proteome</keyword>
<feature type="domain" description="PGG" evidence="3">
    <location>
        <begin position="423"/>
        <end position="536"/>
    </location>
</feature>
<dbReference type="InterPro" id="IPR036770">
    <property type="entry name" value="Ankyrin_rpt-contain_sf"/>
</dbReference>
<dbReference type="Pfam" id="PF13962">
    <property type="entry name" value="PGG"/>
    <property type="match status" value="1"/>
</dbReference>
<feature type="transmembrane region" description="Helical" evidence="2">
    <location>
        <begin position="430"/>
        <end position="449"/>
    </location>
</feature>
<dbReference type="SUPFAM" id="SSF48403">
    <property type="entry name" value="Ankyrin repeat"/>
    <property type="match status" value="1"/>
</dbReference>
<name>B9RI93_RICCO</name>
<protein>
    <submittedName>
        <fullName evidence="4">Ankyrin repeat-containing protein, putative</fullName>
    </submittedName>
</protein>
<evidence type="ECO:0000256" key="2">
    <source>
        <dbReference type="SAM" id="Phobius"/>
    </source>
</evidence>
<organism evidence="4 5">
    <name type="scientific">Ricinus communis</name>
    <name type="common">Castor bean</name>
    <dbReference type="NCBI Taxonomy" id="3988"/>
    <lineage>
        <taxon>Eukaryota</taxon>
        <taxon>Viridiplantae</taxon>
        <taxon>Streptophyta</taxon>
        <taxon>Embryophyta</taxon>
        <taxon>Tracheophyta</taxon>
        <taxon>Spermatophyta</taxon>
        <taxon>Magnoliopsida</taxon>
        <taxon>eudicotyledons</taxon>
        <taxon>Gunneridae</taxon>
        <taxon>Pentapetalae</taxon>
        <taxon>rosids</taxon>
        <taxon>fabids</taxon>
        <taxon>Malpighiales</taxon>
        <taxon>Euphorbiaceae</taxon>
        <taxon>Acalyphoideae</taxon>
        <taxon>Acalypheae</taxon>
        <taxon>Ricinus</taxon>
    </lineage>
</organism>
<dbReference type="EMBL" id="EQ973781">
    <property type="protein sequence ID" value="EEF48865.1"/>
    <property type="molecule type" value="Genomic_DNA"/>
</dbReference>
<dbReference type="PANTHER" id="PTHR24177">
    <property type="entry name" value="CASKIN"/>
    <property type="match status" value="1"/>
</dbReference>
<reference evidence="5" key="1">
    <citation type="journal article" date="2010" name="Nat. Biotechnol.">
        <title>Draft genome sequence of the oilseed species Ricinus communis.</title>
        <authorList>
            <person name="Chan A.P."/>
            <person name="Crabtree J."/>
            <person name="Zhao Q."/>
            <person name="Lorenzi H."/>
            <person name="Orvis J."/>
            <person name="Puiu D."/>
            <person name="Melake-Berhan A."/>
            <person name="Jones K.M."/>
            <person name="Redman J."/>
            <person name="Chen G."/>
            <person name="Cahoon E.B."/>
            <person name="Gedil M."/>
            <person name="Stanke M."/>
            <person name="Haas B.J."/>
            <person name="Wortman J.R."/>
            <person name="Fraser-Liggett C.M."/>
            <person name="Ravel J."/>
            <person name="Rabinowicz P.D."/>
        </authorList>
    </citation>
    <scope>NUCLEOTIDE SEQUENCE [LARGE SCALE GENOMIC DNA]</scope>
    <source>
        <strain evidence="5">cv. Hale</strain>
    </source>
</reference>